<feature type="compositionally biased region" description="Basic and acidic residues" evidence="1">
    <location>
        <begin position="34"/>
        <end position="47"/>
    </location>
</feature>
<evidence type="ECO:0000313" key="3">
    <source>
        <dbReference type="Proteomes" id="UP000007322"/>
    </source>
</evidence>
<dbReference type="GeneID" id="11506278"/>
<protein>
    <submittedName>
        <fullName evidence="2">Uncharacterized protein</fullName>
    </submittedName>
</protein>
<evidence type="ECO:0000256" key="1">
    <source>
        <dbReference type="SAM" id="MobiDB-lite"/>
    </source>
</evidence>
<proteinExistence type="predicted"/>
<reference evidence="2 3" key="1">
    <citation type="journal article" date="2011" name="Nat. Biotechnol.">
        <title>Comparative genomic analysis of the thermophilic biomass-degrading fungi Myceliophthora thermophila and Thielavia terrestris.</title>
        <authorList>
            <person name="Berka R.M."/>
            <person name="Grigoriev I.V."/>
            <person name="Otillar R."/>
            <person name="Salamov A."/>
            <person name="Grimwood J."/>
            <person name="Reid I."/>
            <person name="Ishmael N."/>
            <person name="John T."/>
            <person name="Darmond C."/>
            <person name="Moisan M.-C."/>
            <person name="Henrissat B."/>
            <person name="Coutinho P.M."/>
            <person name="Lombard V."/>
            <person name="Natvig D.O."/>
            <person name="Lindquist E."/>
            <person name="Schmutz J."/>
            <person name="Lucas S."/>
            <person name="Harris P."/>
            <person name="Powlowski J."/>
            <person name="Bellemare A."/>
            <person name="Taylor D."/>
            <person name="Butler G."/>
            <person name="de Vries R.P."/>
            <person name="Allijn I.E."/>
            <person name="van den Brink J."/>
            <person name="Ushinsky S."/>
            <person name="Storms R."/>
            <person name="Powell A.J."/>
            <person name="Paulsen I.T."/>
            <person name="Elbourne L.D.H."/>
            <person name="Baker S.E."/>
            <person name="Magnuson J."/>
            <person name="LaBoissiere S."/>
            <person name="Clutterbuck A.J."/>
            <person name="Martinez D."/>
            <person name="Wogulis M."/>
            <person name="de Leon A.L."/>
            <person name="Rey M.W."/>
            <person name="Tsang A."/>
        </authorList>
    </citation>
    <scope>NUCLEOTIDE SEQUENCE [LARGE SCALE GENOMIC DNA]</scope>
    <source>
        <strain evidence="3">ATCC 42464 / BCRC 31852 / DSM 1799</strain>
    </source>
</reference>
<name>G2QGL7_THET4</name>
<gene>
    <name evidence="2" type="ORF">MYCTH_2307714</name>
</gene>
<dbReference type="InParanoid" id="G2QGL7"/>
<dbReference type="VEuPathDB" id="FungiDB:MYCTH_2307714"/>
<evidence type="ECO:0000313" key="2">
    <source>
        <dbReference type="EMBL" id="AEO59427.1"/>
    </source>
</evidence>
<feature type="non-terminal residue" evidence="2">
    <location>
        <position position="55"/>
    </location>
</feature>
<dbReference type="HOGENOM" id="CLU_3038209_0_0_1"/>
<sequence>MPRGGSSAAAPPKSGTAVASKPSRSSATLPTRPKKQEIDPRTKKPIVDAKGNPIY</sequence>
<keyword evidence="3" id="KW-1185">Reference proteome</keyword>
<dbReference type="EMBL" id="CP003005">
    <property type="protein sequence ID" value="AEO59427.1"/>
    <property type="molecule type" value="Genomic_DNA"/>
</dbReference>
<dbReference type="AlphaFoldDB" id="G2QGL7"/>
<dbReference type="KEGG" id="mtm:MYCTH_2307714"/>
<dbReference type="RefSeq" id="XP_003664672.1">
    <property type="nucleotide sequence ID" value="XM_003664624.1"/>
</dbReference>
<dbReference type="Proteomes" id="UP000007322">
    <property type="component" value="Chromosome 4"/>
</dbReference>
<feature type="region of interest" description="Disordered" evidence="1">
    <location>
        <begin position="1"/>
        <end position="55"/>
    </location>
</feature>
<organism evidence="2 3">
    <name type="scientific">Thermothelomyces thermophilus (strain ATCC 42464 / BCRC 31852 / DSM 1799)</name>
    <name type="common">Sporotrichum thermophile</name>
    <dbReference type="NCBI Taxonomy" id="573729"/>
    <lineage>
        <taxon>Eukaryota</taxon>
        <taxon>Fungi</taxon>
        <taxon>Dikarya</taxon>
        <taxon>Ascomycota</taxon>
        <taxon>Pezizomycotina</taxon>
        <taxon>Sordariomycetes</taxon>
        <taxon>Sordariomycetidae</taxon>
        <taxon>Sordariales</taxon>
        <taxon>Chaetomiaceae</taxon>
        <taxon>Thermothelomyces</taxon>
    </lineage>
</organism>
<accession>G2QGL7</accession>